<feature type="compositionally biased region" description="Low complexity" evidence="1">
    <location>
        <begin position="11"/>
        <end position="23"/>
    </location>
</feature>
<gene>
    <name evidence="2" type="ORF">BU24DRAFT_41891</name>
</gene>
<feature type="compositionally biased region" description="Basic and acidic residues" evidence="1">
    <location>
        <begin position="95"/>
        <end position="104"/>
    </location>
</feature>
<proteinExistence type="predicted"/>
<dbReference type="GeneID" id="54284480"/>
<evidence type="ECO:0000313" key="3">
    <source>
        <dbReference type="Proteomes" id="UP000799778"/>
    </source>
</evidence>
<dbReference type="EMBL" id="ML978066">
    <property type="protein sequence ID" value="KAF2022286.1"/>
    <property type="molecule type" value="Genomic_DNA"/>
</dbReference>
<organism evidence="2 3">
    <name type="scientific">Aaosphaeria arxii CBS 175.79</name>
    <dbReference type="NCBI Taxonomy" id="1450172"/>
    <lineage>
        <taxon>Eukaryota</taxon>
        <taxon>Fungi</taxon>
        <taxon>Dikarya</taxon>
        <taxon>Ascomycota</taxon>
        <taxon>Pezizomycotina</taxon>
        <taxon>Dothideomycetes</taxon>
        <taxon>Pleosporomycetidae</taxon>
        <taxon>Pleosporales</taxon>
        <taxon>Pleosporales incertae sedis</taxon>
        <taxon>Aaosphaeria</taxon>
    </lineage>
</organism>
<accession>A0A6A5YAM1</accession>
<dbReference type="Proteomes" id="UP000799778">
    <property type="component" value="Unassembled WGS sequence"/>
</dbReference>
<name>A0A6A5YAM1_9PLEO</name>
<feature type="region of interest" description="Disordered" evidence="1">
    <location>
        <begin position="1"/>
        <end position="191"/>
    </location>
</feature>
<protein>
    <submittedName>
        <fullName evidence="2">Uncharacterized protein</fullName>
    </submittedName>
</protein>
<keyword evidence="3" id="KW-1185">Reference proteome</keyword>
<feature type="compositionally biased region" description="Basic and acidic residues" evidence="1">
    <location>
        <begin position="120"/>
        <end position="134"/>
    </location>
</feature>
<sequence length="191" mass="20666">MSQRQNPRAHAQSSASATPGASAPLDPREASLIDFVQGNPTQRERRQQRRQRKRQDDATADAELDAGSSLSSQGGDATENKALNTSPSDQVEDSEINKQLEHLTVDAAENDQMEDIVPDSDERSTESKEPEKSEVQQQDPLVNEVGPDDSDDNVASVADGESMEVDQDPSASNESEQIAEASIVGPRLKIL</sequence>
<feature type="compositionally biased region" description="Acidic residues" evidence="1">
    <location>
        <begin position="108"/>
        <end position="119"/>
    </location>
</feature>
<evidence type="ECO:0000313" key="2">
    <source>
        <dbReference type="EMBL" id="KAF2022286.1"/>
    </source>
</evidence>
<reference evidence="2" key="1">
    <citation type="journal article" date="2020" name="Stud. Mycol.">
        <title>101 Dothideomycetes genomes: a test case for predicting lifestyles and emergence of pathogens.</title>
        <authorList>
            <person name="Haridas S."/>
            <person name="Albert R."/>
            <person name="Binder M."/>
            <person name="Bloem J."/>
            <person name="Labutti K."/>
            <person name="Salamov A."/>
            <person name="Andreopoulos B."/>
            <person name="Baker S."/>
            <person name="Barry K."/>
            <person name="Bills G."/>
            <person name="Bluhm B."/>
            <person name="Cannon C."/>
            <person name="Castanera R."/>
            <person name="Culley D."/>
            <person name="Daum C."/>
            <person name="Ezra D."/>
            <person name="Gonzalez J."/>
            <person name="Henrissat B."/>
            <person name="Kuo A."/>
            <person name="Liang C."/>
            <person name="Lipzen A."/>
            <person name="Lutzoni F."/>
            <person name="Magnuson J."/>
            <person name="Mondo S."/>
            <person name="Nolan M."/>
            <person name="Ohm R."/>
            <person name="Pangilinan J."/>
            <person name="Park H.-J."/>
            <person name="Ramirez L."/>
            <person name="Alfaro M."/>
            <person name="Sun H."/>
            <person name="Tritt A."/>
            <person name="Yoshinaga Y."/>
            <person name="Zwiers L.-H."/>
            <person name="Turgeon B."/>
            <person name="Goodwin S."/>
            <person name="Spatafora J."/>
            <person name="Crous P."/>
            <person name="Grigoriev I."/>
        </authorList>
    </citation>
    <scope>NUCLEOTIDE SEQUENCE</scope>
    <source>
        <strain evidence="2">CBS 175.79</strain>
    </source>
</reference>
<dbReference type="AlphaFoldDB" id="A0A6A5YAM1"/>
<dbReference type="RefSeq" id="XP_033390625.1">
    <property type="nucleotide sequence ID" value="XM_033527083.1"/>
</dbReference>
<evidence type="ECO:0000256" key="1">
    <source>
        <dbReference type="SAM" id="MobiDB-lite"/>
    </source>
</evidence>
<feature type="compositionally biased region" description="Polar residues" evidence="1">
    <location>
        <begin position="68"/>
        <end position="89"/>
    </location>
</feature>